<feature type="transmembrane region" description="Helical" evidence="1">
    <location>
        <begin position="34"/>
        <end position="56"/>
    </location>
</feature>
<evidence type="ECO:0000313" key="2">
    <source>
        <dbReference type="Proteomes" id="UP000695000"/>
    </source>
</evidence>
<organism evidence="2 3">
    <name type="scientific">Nicrophorus vespilloides</name>
    <name type="common">Boreal carrion beetle</name>
    <dbReference type="NCBI Taxonomy" id="110193"/>
    <lineage>
        <taxon>Eukaryota</taxon>
        <taxon>Metazoa</taxon>
        <taxon>Ecdysozoa</taxon>
        <taxon>Arthropoda</taxon>
        <taxon>Hexapoda</taxon>
        <taxon>Insecta</taxon>
        <taxon>Pterygota</taxon>
        <taxon>Neoptera</taxon>
        <taxon>Endopterygota</taxon>
        <taxon>Coleoptera</taxon>
        <taxon>Polyphaga</taxon>
        <taxon>Staphyliniformia</taxon>
        <taxon>Silphidae</taxon>
        <taxon>Nicrophorinae</taxon>
        <taxon>Nicrophorus</taxon>
    </lineage>
</organism>
<dbReference type="RefSeq" id="XP_017775846.1">
    <property type="nucleotide sequence ID" value="XM_017920357.1"/>
</dbReference>
<name>A0ABM1MMP6_NICVS</name>
<accession>A0ABM1MMP6</accession>
<feature type="transmembrane region" description="Helical" evidence="1">
    <location>
        <begin position="190"/>
        <end position="211"/>
    </location>
</feature>
<gene>
    <name evidence="3" type="primary">LOC108562142</name>
</gene>
<dbReference type="PANTHER" id="PTHR43243">
    <property type="entry name" value="INNER MEMBRANE TRANSPORTER YGJI-RELATED"/>
    <property type="match status" value="1"/>
</dbReference>
<evidence type="ECO:0000256" key="1">
    <source>
        <dbReference type="SAM" id="Phobius"/>
    </source>
</evidence>
<feature type="transmembrane region" description="Helical" evidence="1">
    <location>
        <begin position="217"/>
        <end position="241"/>
    </location>
</feature>
<feature type="transmembrane region" description="Helical" evidence="1">
    <location>
        <begin position="9"/>
        <end position="28"/>
    </location>
</feature>
<feature type="transmembrane region" description="Helical" evidence="1">
    <location>
        <begin position="514"/>
        <end position="535"/>
    </location>
</feature>
<feature type="transmembrane region" description="Helical" evidence="1">
    <location>
        <begin position="541"/>
        <end position="561"/>
    </location>
</feature>
<reference evidence="3" key="1">
    <citation type="submission" date="2025-08" db="UniProtKB">
        <authorList>
            <consortium name="RefSeq"/>
        </authorList>
    </citation>
    <scope>IDENTIFICATION</scope>
    <source>
        <tissue evidence="3">Whole Larva</tissue>
    </source>
</reference>
<sequence>MMRIGIEQYGFAGTHWALGGLVLVALAASEYSGAGILVALPISAVGISFAALSGFTNGEKSLSRKKHCSDFIDFLDVWLDILEHLMSAATCARVASATVDYMSQGRLRQWLFGLETHSLGEPWPDVLGISIVAIVTTLFMLGLEKSSSFCILLFLGIITSFTFFVSVGGYHTDIIFWNWSEDFRKRSWGCILTTAAMCSFGFANSFPSALMVKPMKIAAFVIIPLICYSVIALVFTLMSHYRELAGIAIPLVRVFEVRDVDWARPVMAVCTICVVCLALTEIMPSLYSLLVRLAGRDWRLLVSPILYRNSLTGAPVLAIFTAGSLASILAFACPLSYLLRLMNVACLFKCALKSSTALYGRYKPENNNLEIPVVSSNIQYSMLKPTRKLQQQQQHQKIRKSRTFCDMLPAYLRKNKATVSASELRSKRSRKSPSGDKEYLLLDHYSTSSLDHLAIDTCSDSDVNEMSPNCSDGEESSSSTDIDAVVQEYKDRIQVATVNNFNEKRCPTLLTSRVVLCLIIVLYISSVLLSLGITINSLYLSWSNIIVSTLCLLGICVMPQNTSNKEEAIKSPIWFPWFCFVAIIINVLLGTTLLIEIWPAVVLWIISGLMLYSRCSCCSCFDEDKEPIRISSKTECSIADPSNSTATKYIEVDTILIPR</sequence>
<feature type="transmembrane region" description="Helical" evidence="1">
    <location>
        <begin position="316"/>
        <end position="339"/>
    </location>
</feature>
<keyword evidence="1" id="KW-0812">Transmembrane</keyword>
<keyword evidence="1" id="KW-0472">Membrane</keyword>
<feature type="transmembrane region" description="Helical" evidence="1">
    <location>
        <begin position="149"/>
        <end position="170"/>
    </location>
</feature>
<dbReference type="GeneID" id="108562142"/>
<feature type="transmembrane region" description="Helical" evidence="1">
    <location>
        <begin position="262"/>
        <end position="283"/>
    </location>
</feature>
<evidence type="ECO:0000313" key="3">
    <source>
        <dbReference type="RefSeq" id="XP_017775846.1"/>
    </source>
</evidence>
<dbReference type="PANTHER" id="PTHR43243:SF98">
    <property type="entry name" value="TORN AND DIMINISHED RHABDOMERES, ISOFORM D"/>
    <property type="match status" value="1"/>
</dbReference>
<feature type="transmembrane region" description="Helical" evidence="1">
    <location>
        <begin position="126"/>
        <end position="143"/>
    </location>
</feature>
<feature type="transmembrane region" description="Helical" evidence="1">
    <location>
        <begin position="573"/>
        <end position="595"/>
    </location>
</feature>
<keyword evidence="1" id="KW-1133">Transmembrane helix</keyword>
<dbReference type="Proteomes" id="UP000695000">
    <property type="component" value="Unplaced"/>
</dbReference>
<keyword evidence="2" id="KW-1185">Reference proteome</keyword>
<proteinExistence type="predicted"/>
<dbReference type="Gene3D" id="1.20.1740.10">
    <property type="entry name" value="Amino acid/polyamine transporter I"/>
    <property type="match status" value="1"/>
</dbReference>
<protein>
    <submittedName>
        <fullName evidence="3">High affinity cationic amino acid transporter 1 isoform X1</fullName>
    </submittedName>
</protein>